<dbReference type="InterPro" id="IPR013105">
    <property type="entry name" value="TPR_2"/>
</dbReference>
<dbReference type="OrthoDB" id="9766710at2"/>
<dbReference type="PANTHER" id="PTHR12558">
    <property type="entry name" value="CELL DIVISION CYCLE 16,23,27"/>
    <property type="match status" value="1"/>
</dbReference>
<keyword evidence="5" id="KW-0732">Signal</keyword>
<feature type="repeat" description="TPR" evidence="3">
    <location>
        <begin position="416"/>
        <end position="449"/>
    </location>
</feature>
<feature type="region of interest" description="Disordered" evidence="4">
    <location>
        <begin position="569"/>
        <end position="615"/>
    </location>
</feature>
<keyword evidence="2 3" id="KW-0802">TPR repeat</keyword>
<dbReference type="Pfam" id="PF13181">
    <property type="entry name" value="TPR_8"/>
    <property type="match status" value="1"/>
</dbReference>
<evidence type="ECO:0000313" key="7">
    <source>
        <dbReference type="Proteomes" id="UP000289411"/>
    </source>
</evidence>
<dbReference type="Proteomes" id="UP000289411">
    <property type="component" value="Unassembled WGS sequence"/>
</dbReference>
<evidence type="ECO:0000313" key="6">
    <source>
        <dbReference type="EMBL" id="RYB07642.1"/>
    </source>
</evidence>
<sequence length="615" mass="66371">MPELFFPRRAAACLAALLLAGTALTLPVQARESIALPPPPDVSGSVTGNYLSALVAGADRDTQAASAYFKEVLRSDPRNPELIERTFVAALSNGDVDDALDFARRLVKADPKNGLAHMVLGLGQLRDSHWMAARREFSSGGAGREHDITATLLTAWSFAGQGDEKKGLAAIDELKDTGFAVFRDYHAALIADMANDLPEATKRFKTAYAEDHTILRLVDAYARFEARHGAKDEALRALAAFGEILPHHPQIEALTADITAGKPIQPLVKTAQEGAAEVLYGLGAAGGRQGDELAAMIYLRLSLFLAPNNSLAQITLADLYGRLKQNEQAIAVYNRVPDASALRDNADVQTGLTLDVMGRPEDAIRYLKDIVARHPADIDALTTLGNVQREQKQYGPAAATYGQALATLAPGDKAAWTLLYFRGISYERDKQWPKAEADFQEALRLNPDQPVVLNYLGYSWVDRGEHLDEAFKMLRKAVALRPEDGFIVDSLGWADYRLGDYAGAVKELERAIVLKPGDPTINDHLGDAYWRTGHKLEAQFQWNHARDLKPEADDLPAILDKIAHGLPDLKPTAAAEGKAPDGNAPEPAAPTAAPAVDTSPKAPEGSAPAGSTPPK</sequence>
<accession>A0A4Q2RJC0</accession>
<dbReference type="PANTHER" id="PTHR12558:SF13">
    <property type="entry name" value="CELL DIVISION CYCLE PROTEIN 27 HOMOLOG"/>
    <property type="match status" value="1"/>
</dbReference>
<evidence type="ECO:0000256" key="4">
    <source>
        <dbReference type="SAM" id="MobiDB-lite"/>
    </source>
</evidence>
<feature type="signal peptide" evidence="5">
    <location>
        <begin position="1"/>
        <end position="30"/>
    </location>
</feature>
<comment type="caution">
    <text evidence="6">The sequence shown here is derived from an EMBL/GenBank/DDBJ whole genome shotgun (WGS) entry which is preliminary data.</text>
</comment>
<dbReference type="Gene3D" id="1.25.40.10">
    <property type="entry name" value="Tetratricopeptide repeat domain"/>
    <property type="match status" value="3"/>
</dbReference>
<protein>
    <submittedName>
        <fullName evidence="6">Tetratricopeptide repeat protein</fullName>
    </submittedName>
</protein>
<keyword evidence="7" id="KW-1185">Reference proteome</keyword>
<reference evidence="6 7" key="2">
    <citation type="submission" date="2019-02" db="EMBL/GenBank/DDBJ databases">
        <title>'Lichenibacterium ramalinii' gen. nov. sp. nov., 'Lichenibacterium minor' gen. nov. sp. nov.</title>
        <authorList>
            <person name="Pankratov T."/>
        </authorList>
    </citation>
    <scope>NUCLEOTIDE SEQUENCE [LARGE SCALE GENOMIC DNA]</scope>
    <source>
        <strain evidence="6 7">RmlP001</strain>
    </source>
</reference>
<evidence type="ECO:0000256" key="2">
    <source>
        <dbReference type="ARBA" id="ARBA00022803"/>
    </source>
</evidence>
<dbReference type="EMBL" id="QYBC01000001">
    <property type="protein sequence ID" value="RYB07642.1"/>
    <property type="molecule type" value="Genomic_DNA"/>
</dbReference>
<dbReference type="SUPFAM" id="SSF48452">
    <property type="entry name" value="TPR-like"/>
    <property type="match status" value="3"/>
</dbReference>
<gene>
    <name evidence="6" type="ORF">D3272_00470</name>
</gene>
<dbReference type="SMART" id="SM00028">
    <property type="entry name" value="TPR"/>
    <property type="match status" value="7"/>
</dbReference>
<dbReference type="Pfam" id="PF07719">
    <property type="entry name" value="TPR_2"/>
    <property type="match status" value="1"/>
</dbReference>
<proteinExistence type="predicted"/>
<dbReference type="Pfam" id="PF13414">
    <property type="entry name" value="TPR_11"/>
    <property type="match status" value="1"/>
</dbReference>
<evidence type="ECO:0000256" key="3">
    <source>
        <dbReference type="PROSITE-ProRule" id="PRU00339"/>
    </source>
</evidence>
<dbReference type="InterPro" id="IPR011990">
    <property type="entry name" value="TPR-like_helical_dom_sf"/>
</dbReference>
<organism evidence="6 7">
    <name type="scientific">Lichenibacterium ramalinae</name>
    <dbReference type="NCBI Taxonomy" id="2316527"/>
    <lineage>
        <taxon>Bacteria</taxon>
        <taxon>Pseudomonadati</taxon>
        <taxon>Pseudomonadota</taxon>
        <taxon>Alphaproteobacteria</taxon>
        <taxon>Hyphomicrobiales</taxon>
        <taxon>Lichenihabitantaceae</taxon>
        <taxon>Lichenibacterium</taxon>
    </lineage>
</organism>
<feature type="repeat" description="TPR" evidence="3">
    <location>
        <begin position="485"/>
        <end position="518"/>
    </location>
</feature>
<dbReference type="InterPro" id="IPR019734">
    <property type="entry name" value="TPR_rpt"/>
</dbReference>
<evidence type="ECO:0000256" key="5">
    <source>
        <dbReference type="SAM" id="SignalP"/>
    </source>
</evidence>
<dbReference type="PROSITE" id="PS50005">
    <property type="entry name" value="TPR"/>
    <property type="match status" value="2"/>
</dbReference>
<dbReference type="Pfam" id="PF13432">
    <property type="entry name" value="TPR_16"/>
    <property type="match status" value="1"/>
</dbReference>
<dbReference type="Pfam" id="PF14559">
    <property type="entry name" value="TPR_19"/>
    <property type="match status" value="1"/>
</dbReference>
<feature type="chain" id="PRO_5020646523" evidence="5">
    <location>
        <begin position="31"/>
        <end position="615"/>
    </location>
</feature>
<dbReference type="RefSeq" id="WP_129217111.1">
    <property type="nucleotide sequence ID" value="NZ_QYBC01000001.1"/>
</dbReference>
<feature type="compositionally biased region" description="Low complexity" evidence="4">
    <location>
        <begin position="584"/>
        <end position="595"/>
    </location>
</feature>
<keyword evidence="1" id="KW-0677">Repeat</keyword>
<reference evidence="6 7" key="1">
    <citation type="submission" date="2018-09" db="EMBL/GenBank/DDBJ databases">
        <authorList>
            <person name="Grouzdev D.S."/>
            <person name="Krutkina M.S."/>
        </authorList>
    </citation>
    <scope>NUCLEOTIDE SEQUENCE [LARGE SCALE GENOMIC DNA]</scope>
    <source>
        <strain evidence="6 7">RmlP001</strain>
    </source>
</reference>
<name>A0A4Q2RJC0_9HYPH</name>
<dbReference type="AlphaFoldDB" id="A0A4Q2RJC0"/>
<evidence type="ECO:0000256" key="1">
    <source>
        <dbReference type="ARBA" id="ARBA00022737"/>
    </source>
</evidence>